<protein>
    <submittedName>
        <fullName evidence="2">Uncharacterized protein</fullName>
    </submittedName>
</protein>
<dbReference type="AlphaFoldDB" id="A0A2B7WED9"/>
<comment type="caution">
    <text evidence="2">The sequence shown here is derived from an EMBL/GenBank/DDBJ whole genome shotgun (WGS) entry which is preliminary data.</text>
</comment>
<dbReference type="PANTHER" id="PTHR38795:SF1">
    <property type="entry name" value="DUF6604 DOMAIN-CONTAINING PROTEIN"/>
    <property type="match status" value="1"/>
</dbReference>
<sequence>MLPRYVFQLQCVVDSLSVSRGWSVSPFKGHILTAPARGFRPRRDVDLFLNRENEKMGHGFCQSVDLLAQLFQHDSMIHGDPNRHMQSIIVMETVRDDFVNFLGESKYMYGLQTIPPSRFSSTNSNDLWEYSPFLCGVGLMEGLEIANNLGMMIWENIPEPMCVLHLHNMLVQGGHITQPVGLFGTLEDLFSTSVFPNGKPPTSDFIKGFSDRLDFMKSPRAASRSLRQQQASRNNAGDIHSLMHPGLNTYFKTKSLVGLCREANWVPDGISDSELYLRSTLAMMRVSQTKQKTDRATGKKVLEETALVKRARADGMDDAGIMRMASMLQQVRNANNNPEIPDSVYAAMPAGFSRQRTEDIQRSPSLRLDLTNEISGQMHPIMGLNYIWATIRMLGVFMQIEDRLKAIRHPLWVTAYEGPGSSGGGGGDSKQKRASLAALVLSTQDKTCMRVMAEEMQNPRVGSLRMSERRRMRRIERSSSSAGGGACTVM</sequence>
<proteinExistence type="predicted"/>
<organism evidence="2 3">
    <name type="scientific">Polytolypa hystricis (strain UAMH7299)</name>
    <dbReference type="NCBI Taxonomy" id="1447883"/>
    <lineage>
        <taxon>Eukaryota</taxon>
        <taxon>Fungi</taxon>
        <taxon>Dikarya</taxon>
        <taxon>Ascomycota</taxon>
        <taxon>Pezizomycotina</taxon>
        <taxon>Eurotiomycetes</taxon>
        <taxon>Eurotiomycetidae</taxon>
        <taxon>Onygenales</taxon>
        <taxon>Onygenales incertae sedis</taxon>
        <taxon>Polytolypa</taxon>
    </lineage>
</organism>
<keyword evidence="3" id="KW-1185">Reference proteome</keyword>
<reference evidence="2 3" key="1">
    <citation type="submission" date="2017-10" db="EMBL/GenBank/DDBJ databases">
        <title>Comparative genomics in systemic dimorphic fungi from Ajellomycetaceae.</title>
        <authorList>
            <person name="Munoz J.F."/>
            <person name="Mcewen J.G."/>
            <person name="Clay O.K."/>
            <person name="Cuomo C.A."/>
        </authorList>
    </citation>
    <scope>NUCLEOTIDE SEQUENCE [LARGE SCALE GENOMIC DNA]</scope>
    <source>
        <strain evidence="2 3">UAMH7299</strain>
    </source>
</reference>
<feature type="region of interest" description="Disordered" evidence="1">
    <location>
        <begin position="464"/>
        <end position="490"/>
    </location>
</feature>
<evidence type="ECO:0000313" key="3">
    <source>
        <dbReference type="Proteomes" id="UP000224634"/>
    </source>
</evidence>
<name>A0A2B7WED9_POLH7</name>
<accession>A0A2B7WED9</accession>
<evidence type="ECO:0000313" key="2">
    <source>
        <dbReference type="EMBL" id="PGG97803.1"/>
    </source>
</evidence>
<dbReference type="EMBL" id="PDNA01000311">
    <property type="protein sequence ID" value="PGG97803.1"/>
    <property type="molecule type" value="Genomic_DNA"/>
</dbReference>
<dbReference type="PANTHER" id="PTHR38795">
    <property type="entry name" value="DUF6604 DOMAIN-CONTAINING PROTEIN"/>
    <property type="match status" value="1"/>
</dbReference>
<gene>
    <name evidence="2" type="ORF">AJ80_09640</name>
</gene>
<evidence type="ECO:0000256" key="1">
    <source>
        <dbReference type="SAM" id="MobiDB-lite"/>
    </source>
</evidence>
<dbReference type="STRING" id="1447883.A0A2B7WED9"/>
<dbReference type="OrthoDB" id="4205734at2759"/>
<dbReference type="Proteomes" id="UP000224634">
    <property type="component" value="Unassembled WGS sequence"/>
</dbReference>